<comment type="caution">
    <text evidence="1">The sequence shown here is derived from an EMBL/GenBank/DDBJ whole genome shotgun (WGS) entry which is preliminary data.</text>
</comment>
<evidence type="ECO:0000313" key="1">
    <source>
        <dbReference type="EMBL" id="MCF2218232.1"/>
    </source>
</evidence>
<dbReference type="Pfam" id="PF07070">
    <property type="entry name" value="Spo0M"/>
    <property type="match status" value="1"/>
</dbReference>
<keyword evidence="2" id="KW-1185">Reference proteome</keyword>
<name>A0ABS9C3A1_9FLAO</name>
<accession>A0ABS9C3A1</accession>
<proteinExistence type="predicted"/>
<protein>
    <submittedName>
        <fullName evidence="1">Sporulation protein</fullName>
    </submittedName>
</protein>
<dbReference type="EMBL" id="JACSGT010000001">
    <property type="protein sequence ID" value="MCF2218232.1"/>
    <property type="molecule type" value="Genomic_DNA"/>
</dbReference>
<dbReference type="RefSeq" id="WP_235130015.1">
    <property type="nucleotide sequence ID" value="NZ_JACSGT010000001.1"/>
</dbReference>
<sequence>MGFFQSIKNKLGIGGVSVELRVPMQISKDSDAVDGVIVLTTKSEQEIVSSSVKLYEDFETGRGDEKKKKTFELGTVKLTESFVIRPGETKEIAFRLPFSILKSDNDELKEKGGALGAIGKLGAFASNEKSSYFIEAEVDVKSAALDPSAKKEVKII</sequence>
<dbReference type="InterPro" id="IPR009776">
    <property type="entry name" value="Spore_0_M"/>
</dbReference>
<gene>
    <name evidence="1" type="ORF">H9Q08_02825</name>
</gene>
<dbReference type="Proteomes" id="UP001430374">
    <property type="component" value="Unassembled WGS sequence"/>
</dbReference>
<reference evidence="1" key="1">
    <citation type="submission" date="2021-08" db="EMBL/GenBank/DDBJ databases">
        <title>Complete genome sequence of Chryseobacterium sp strain PS-8.</title>
        <authorList>
            <person name="Das S.K."/>
        </authorList>
    </citation>
    <scope>NUCLEOTIDE SEQUENCE</scope>
    <source>
        <strain evidence="1">PS-8</strain>
    </source>
</reference>
<evidence type="ECO:0000313" key="2">
    <source>
        <dbReference type="Proteomes" id="UP001430374"/>
    </source>
</evidence>
<organism evidence="1 2">
    <name type="scientific">Chryseobacterium indicum</name>
    <dbReference type="NCBI Taxonomy" id="2766954"/>
    <lineage>
        <taxon>Bacteria</taxon>
        <taxon>Pseudomonadati</taxon>
        <taxon>Bacteroidota</taxon>
        <taxon>Flavobacteriia</taxon>
        <taxon>Flavobacteriales</taxon>
        <taxon>Weeksellaceae</taxon>
        <taxon>Chryseobacterium group</taxon>
        <taxon>Chryseobacterium</taxon>
    </lineage>
</organism>